<feature type="transmembrane region" description="Helical" evidence="7">
    <location>
        <begin position="67"/>
        <end position="85"/>
    </location>
</feature>
<dbReference type="PANTHER" id="PTHR43791">
    <property type="entry name" value="PERMEASE-RELATED"/>
    <property type="match status" value="1"/>
</dbReference>
<feature type="region of interest" description="Disordered" evidence="6">
    <location>
        <begin position="1"/>
        <end position="29"/>
    </location>
</feature>
<dbReference type="Gene3D" id="1.20.1250.20">
    <property type="entry name" value="MFS general substrate transporter like domains"/>
    <property type="match status" value="2"/>
</dbReference>
<feature type="transmembrane region" description="Helical" evidence="7">
    <location>
        <begin position="417"/>
        <end position="441"/>
    </location>
</feature>
<evidence type="ECO:0000256" key="6">
    <source>
        <dbReference type="SAM" id="MobiDB-lite"/>
    </source>
</evidence>
<dbReference type="EMBL" id="JAGYPE010000002">
    <property type="protein sequence ID" value="MBS4181888.1"/>
    <property type="molecule type" value="Genomic_DNA"/>
</dbReference>
<feature type="transmembrane region" description="Helical" evidence="7">
    <location>
        <begin position="388"/>
        <end position="410"/>
    </location>
</feature>
<keyword evidence="2" id="KW-0813">Transport</keyword>
<comment type="subcellular location">
    <subcellularLocation>
        <location evidence="1">Cell membrane</location>
        <topology evidence="1">Multi-pass membrane protein</topology>
    </subcellularLocation>
</comment>
<dbReference type="InterPro" id="IPR020846">
    <property type="entry name" value="MFS_dom"/>
</dbReference>
<evidence type="ECO:0000313" key="9">
    <source>
        <dbReference type="EMBL" id="MBS4181888.1"/>
    </source>
</evidence>
<dbReference type="InterPro" id="IPR036259">
    <property type="entry name" value="MFS_trans_sf"/>
</dbReference>
<dbReference type="FunFam" id="1.20.1250.20:FF:000018">
    <property type="entry name" value="MFS transporter permease"/>
    <property type="match status" value="1"/>
</dbReference>
<dbReference type="SUPFAM" id="SSF103473">
    <property type="entry name" value="MFS general substrate transporter"/>
    <property type="match status" value="1"/>
</dbReference>
<proteinExistence type="predicted"/>
<feature type="transmembrane region" description="Helical" evidence="7">
    <location>
        <begin position="327"/>
        <end position="350"/>
    </location>
</feature>
<gene>
    <name evidence="9" type="ORF">KHB02_10875</name>
</gene>
<evidence type="ECO:0000256" key="7">
    <source>
        <dbReference type="SAM" id="Phobius"/>
    </source>
</evidence>
<organism evidence="9">
    <name type="scientific">Neobacillus citreus</name>
    <dbReference type="NCBI Taxonomy" id="2833578"/>
    <lineage>
        <taxon>Bacteria</taxon>
        <taxon>Bacillati</taxon>
        <taxon>Bacillota</taxon>
        <taxon>Bacilli</taxon>
        <taxon>Bacillales</taxon>
        <taxon>Bacillaceae</taxon>
        <taxon>Neobacillus</taxon>
    </lineage>
</organism>
<dbReference type="CDD" id="cd17319">
    <property type="entry name" value="MFS_ExuT_GudP_like"/>
    <property type="match status" value="1"/>
</dbReference>
<feature type="transmembrane region" description="Helical" evidence="7">
    <location>
        <begin position="156"/>
        <end position="179"/>
    </location>
</feature>
<feature type="transmembrane region" description="Helical" evidence="7">
    <location>
        <begin position="129"/>
        <end position="150"/>
    </location>
</feature>
<evidence type="ECO:0000256" key="3">
    <source>
        <dbReference type="ARBA" id="ARBA00022692"/>
    </source>
</evidence>
<dbReference type="InterPro" id="IPR011701">
    <property type="entry name" value="MFS"/>
</dbReference>
<evidence type="ECO:0000256" key="5">
    <source>
        <dbReference type="ARBA" id="ARBA00023136"/>
    </source>
</evidence>
<dbReference type="AlphaFoldDB" id="A0A942SY92"/>
<feature type="transmembrane region" description="Helical" evidence="7">
    <location>
        <begin position="191"/>
        <end position="214"/>
    </location>
</feature>
<dbReference type="Pfam" id="PF07690">
    <property type="entry name" value="MFS_1"/>
    <property type="match status" value="1"/>
</dbReference>
<name>A0A942SY92_9BACI</name>
<evidence type="ECO:0000256" key="4">
    <source>
        <dbReference type="ARBA" id="ARBA00022989"/>
    </source>
</evidence>
<feature type="transmembrane region" description="Helical" evidence="7">
    <location>
        <begin position="294"/>
        <end position="315"/>
    </location>
</feature>
<keyword evidence="4 7" id="KW-1133">Transmembrane helix</keyword>
<feature type="transmembrane region" description="Helical" evidence="7">
    <location>
        <begin position="226"/>
        <end position="248"/>
    </location>
</feature>
<evidence type="ECO:0000259" key="8">
    <source>
        <dbReference type="PROSITE" id="PS50850"/>
    </source>
</evidence>
<keyword evidence="5 7" id="KW-0472">Membrane</keyword>
<dbReference type="GO" id="GO:0005886">
    <property type="term" value="C:plasma membrane"/>
    <property type="evidence" value="ECO:0007669"/>
    <property type="project" value="UniProtKB-SubCell"/>
</dbReference>
<evidence type="ECO:0000256" key="1">
    <source>
        <dbReference type="ARBA" id="ARBA00004651"/>
    </source>
</evidence>
<protein>
    <submittedName>
        <fullName evidence="9">MFS transporter</fullName>
    </submittedName>
</protein>
<feature type="domain" description="Major facilitator superfamily (MFS) profile" evidence="8">
    <location>
        <begin position="67"/>
        <end position="483"/>
    </location>
</feature>
<feature type="transmembrane region" description="Helical" evidence="7">
    <location>
        <begin position="453"/>
        <end position="474"/>
    </location>
</feature>
<sequence length="499" mass="53770">MASRRDGLSTHQAVPPADRAPTARDDPRLQTDHPIAKERFVSSSVPALGSTHDPALKSAIGKATKHLMPMLVILYFVAFLDRTNVGFAEEALSVDRGISDAAFALGAGIFFIGYAIFEIPSNLLLKRFGARFWLARIAVTWGIVAALFAFTTNDTMFIILRFLLGVTEAGLFPGVIMYLSEWFPNKVRVRMFAIFYLAQPFSQMIGAPLSGGLISVGDQVTPWHGWQVMFAGEGLLAVLAGVAALYFLTNSPQQAKWLEPGEKASLTAAMEREDTARTEDGPKGIWKAMASGRVWYFTIIYFCLQVAVYGTTFYLPQQVSSLLGQDVGWQVGLVAAIPWLVGLVACYLVGSRADTVGRRRRWGTWFYITTGLSILGSAWAGANGQPVLGILFITLAVASFLAVGPITWAYPTAFLTGAAAAAGIGLINSLGNLGGFVAPIMRTAINEVVPTDSGAFGIVSLGILAFVAAVMIFCTKFFRGAKADELLDTSHVATKETKR</sequence>
<comment type="caution">
    <text evidence="9">The sequence shown here is derived from an EMBL/GenBank/DDBJ whole genome shotgun (WGS) entry which is preliminary data.</text>
</comment>
<dbReference type="PANTHER" id="PTHR43791:SF30">
    <property type="entry name" value="INNER MEMBRANE TRANSPORT PROTEIN RHMT"/>
    <property type="match status" value="1"/>
</dbReference>
<feature type="transmembrane region" description="Helical" evidence="7">
    <location>
        <begin position="362"/>
        <end position="382"/>
    </location>
</feature>
<evidence type="ECO:0000256" key="2">
    <source>
        <dbReference type="ARBA" id="ARBA00022448"/>
    </source>
</evidence>
<accession>A0A942SY92</accession>
<feature type="transmembrane region" description="Helical" evidence="7">
    <location>
        <begin position="97"/>
        <end position="117"/>
    </location>
</feature>
<keyword evidence="3 7" id="KW-0812">Transmembrane</keyword>
<dbReference type="GO" id="GO:0022857">
    <property type="term" value="F:transmembrane transporter activity"/>
    <property type="evidence" value="ECO:0007669"/>
    <property type="project" value="InterPro"/>
</dbReference>
<reference evidence="9" key="1">
    <citation type="submission" date="2021-05" db="EMBL/GenBank/DDBJ databases">
        <title>Novel Bacillus species.</title>
        <authorList>
            <person name="Liu G."/>
        </authorList>
    </citation>
    <scope>NUCLEOTIDE SEQUENCE</scope>
    <source>
        <strain evidence="9">FJAT-50051</strain>
    </source>
</reference>
<dbReference type="PROSITE" id="PS50850">
    <property type="entry name" value="MFS"/>
    <property type="match status" value="1"/>
</dbReference>